<dbReference type="EMBL" id="JBEPMC010000001">
    <property type="protein sequence ID" value="MET3577657.1"/>
    <property type="molecule type" value="Genomic_DNA"/>
</dbReference>
<reference evidence="1 2" key="1">
    <citation type="submission" date="2024-06" db="EMBL/GenBank/DDBJ databases">
        <title>Genomic Encyclopedia of Type Strains, Phase IV (KMG-IV): sequencing the most valuable type-strain genomes for metagenomic binning, comparative biology and taxonomic classification.</title>
        <authorList>
            <person name="Goeker M."/>
        </authorList>
    </citation>
    <scope>NUCLEOTIDE SEQUENCE [LARGE SCALE GENOMIC DNA]</scope>
    <source>
        <strain evidence="1 2">DSM 100022</strain>
    </source>
</reference>
<comment type="caution">
    <text evidence="1">The sequence shown here is derived from an EMBL/GenBank/DDBJ whole genome shotgun (WGS) entry which is preliminary data.</text>
</comment>
<keyword evidence="2" id="KW-1185">Reference proteome</keyword>
<protein>
    <submittedName>
        <fullName evidence="1">Uncharacterized protein</fullName>
    </submittedName>
</protein>
<proteinExistence type="predicted"/>
<sequence length="83" mass="8849">MNMTYKAVQEVLRKAGIVMSKKGEVHRINFFSGLENTAYYTTSLQDALDKGLAMAGGTGKLQASALAKPAEAGRRISTSARLG</sequence>
<evidence type="ECO:0000313" key="2">
    <source>
        <dbReference type="Proteomes" id="UP001549204"/>
    </source>
</evidence>
<evidence type="ECO:0000313" key="1">
    <source>
        <dbReference type="EMBL" id="MET3577657.1"/>
    </source>
</evidence>
<dbReference type="RefSeq" id="WP_352937691.1">
    <property type="nucleotide sequence ID" value="NZ_JBEPMC010000001.1"/>
</dbReference>
<name>A0ABV2GI06_9HYPH</name>
<gene>
    <name evidence="1" type="ORF">ABID19_000672</name>
</gene>
<accession>A0ABV2GI06</accession>
<dbReference type="Proteomes" id="UP001549204">
    <property type="component" value="Unassembled WGS sequence"/>
</dbReference>
<organism evidence="1 2">
    <name type="scientific">Mesorhizobium robiniae</name>
    <dbReference type="NCBI Taxonomy" id="559315"/>
    <lineage>
        <taxon>Bacteria</taxon>
        <taxon>Pseudomonadati</taxon>
        <taxon>Pseudomonadota</taxon>
        <taxon>Alphaproteobacteria</taxon>
        <taxon>Hyphomicrobiales</taxon>
        <taxon>Phyllobacteriaceae</taxon>
        <taxon>Mesorhizobium</taxon>
    </lineage>
</organism>